<organism evidence="2 3">
    <name type="scientific">Trichostrongylus colubriformis</name>
    <name type="common">Black scour worm</name>
    <dbReference type="NCBI Taxonomy" id="6319"/>
    <lineage>
        <taxon>Eukaryota</taxon>
        <taxon>Metazoa</taxon>
        <taxon>Ecdysozoa</taxon>
        <taxon>Nematoda</taxon>
        <taxon>Chromadorea</taxon>
        <taxon>Rhabditida</taxon>
        <taxon>Rhabditina</taxon>
        <taxon>Rhabditomorpha</taxon>
        <taxon>Strongyloidea</taxon>
        <taxon>Trichostrongylidae</taxon>
        <taxon>Trichostrongylus</taxon>
    </lineage>
</organism>
<dbReference type="SUPFAM" id="SSF55797">
    <property type="entry name" value="PR-1-like"/>
    <property type="match status" value="1"/>
</dbReference>
<dbReference type="Proteomes" id="UP001331761">
    <property type="component" value="Unassembled WGS sequence"/>
</dbReference>
<name>A0AAN8G1B1_TRICO</name>
<evidence type="ECO:0000259" key="1">
    <source>
        <dbReference type="Pfam" id="PF00188"/>
    </source>
</evidence>
<dbReference type="InterPro" id="IPR035940">
    <property type="entry name" value="CAP_sf"/>
</dbReference>
<feature type="domain" description="SCP" evidence="1">
    <location>
        <begin position="50"/>
        <end position="179"/>
    </location>
</feature>
<accession>A0AAN8G1B1</accession>
<comment type="caution">
    <text evidence="2">The sequence shown here is derived from an EMBL/GenBank/DDBJ whole genome shotgun (WGS) entry which is preliminary data.</text>
</comment>
<dbReference type="InterPro" id="IPR014044">
    <property type="entry name" value="CAP_dom"/>
</dbReference>
<protein>
    <recommendedName>
        <fullName evidence="1">SCP domain-containing protein</fullName>
    </recommendedName>
</protein>
<dbReference type="Gene3D" id="3.40.33.10">
    <property type="entry name" value="CAP"/>
    <property type="match status" value="1"/>
</dbReference>
<reference evidence="2 3" key="1">
    <citation type="submission" date="2019-10" db="EMBL/GenBank/DDBJ databases">
        <title>Assembly and Annotation for the nematode Trichostrongylus colubriformis.</title>
        <authorList>
            <person name="Martin J."/>
        </authorList>
    </citation>
    <scope>NUCLEOTIDE SEQUENCE [LARGE SCALE GENOMIC DNA]</scope>
    <source>
        <strain evidence="2">G859</strain>
        <tissue evidence="2">Whole worm</tissue>
    </source>
</reference>
<evidence type="ECO:0000313" key="3">
    <source>
        <dbReference type="Proteomes" id="UP001331761"/>
    </source>
</evidence>
<evidence type="ECO:0000313" key="2">
    <source>
        <dbReference type="EMBL" id="KAK5986559.1"/>
    </source>
</evidence>
<dbReference type="Pfam" id="PF00188">
    <property type="entry name" value="CAP"/>
    <property type="match status" value="1"/>
</dbReference>
<dbReference type="AlphaFoldDB" id="A0AAN8G1B1"/>
<keyword evidence="3" id="KW-1185">Reference proteome</keyword>
<proteinExistence type="predicted"/>
<dbReference type="EMBL" id="WIXE01000467">
    <property type="protein sequence ID" value="KAK5986559.1"/>
    <property type="molecule type" value="Genomic_DNA"/>
</dbReference>
<gene>
    <name evidence="2" type="ORF">GCK32_015041</name>
</gene>
<sequence>MCQKVYPDATCSQDTGLCDRPALTTTTAETTTTPEPSESLKKCEFYYALQRINAYRAAVANGVMPIPGGELPGCTTMFALDCDPSLELLAKFTVQDCQPKNLTLPGNPLNFFWISRLPKDQEEKDVIDMALATWMSQINVNGTKAREYKNMLYSKVTKGARAFKMCDETDPVRHAVACMFNAEAKKGEEIYDQADDGAEGCTGTNDCEELGATCGTEGLCYVSQVRFCIVYISRIVQNTTSAISYNSNHELSSHFQP</sequence>